<sequence length="131" mass="13780">MPGVPTLALASALAACLTGIGGYAYGVHVGTAQEQAAQKARDDARETLRQQTQARIDTSAQAHQAREYARQTTVRDIYHESEKIIDRPVYGAACIDADGVRLLDRAAATANGQREPDPAGPAAQPSAAPAR</sequence>
<reference evidence="2 3" key="1">
    <citation type="submission" date="2023-06" db="EMBL/GenBank/DDBJ databases">
        <title>Draft genome sequence of Novosphingobium sp. strain IK01.</title>
        <authorList>
            <person name="Hatamoto M."/>
            <person name="Ikarashi T."/>
            <person name="Yamaguchi T."/>
        </authorList>
    </citation>
    <scope>NUCLEOTIDE SEQUENCE [LARGE SCALE GENOMIC DNA]</scope>
    <source>
        <strain evidence="2 3">IK01</strain>
    </source>
</reference>
<evidence type="ECO:0000313" key="3">
    <source>
        <dbReference type="Proteomes" id="UP001187221"/>
    </source>
</evidence>
<dbReference type="EMBL" id="BTFW01000001">
    <property type="protein sequence ID" value="GMM59485.1"/>
    <property type="molecule type" value="Genomic_DNA"/>
</dbReference>
<dbReference type="Proteomes" id="UP001187221">
    <property type="component" value="Unassembled WGS sequence"/>
</dbReference>
<feature type="compositionally biased region" description="Basic and acidic residues" evidence="1">
    <location>
        <begin position="39"/>
        <end position="48"/>
    </location>
</feature>
<keyword evidence="3" id="KW-1185">Reference proteome</keyword>
<proteinExistence type="predicted"/>
<evidence type="ECO:0000313" key="2">
    <source>
        <dbReference type="EMBL" id="GMM59485.1"/>
    </source>
</evidence>
<protein>
    <submittedName>
        <fullName evidence="2">Uncharacterized protein</fullName>
    </submittedName>
</protein>
<comment type="caution">
    <text evidence="2">The sequence shown here is derived from an EMBL/GenBank/DDBJ whole genome shotgun (WGS) entry which is preliminary data.</text>
</comment>
<evidence type="ECO:0000256" key="1">
    <source>
        <dbReference type="SAM" id="MobiDB-lite"/>
    </source>
</evidence>
<feature type="compositionally biased region" description="Polar residues" evidence="1">
    <location>
        <begin position="49"/>
        <end position="62"/>
    </location>
</feature>
<organism evidence="2 3">
    <name type="scientific">Novosphingobium pituita</name>
    <dbReference type="NCBI Taxonomy" id="3056842"/>
    <lineage>
        <taxon>Bacteria</taxon>
        <taxon>Pseudomonadati</taxon>
        <taxon>Pseudomonadota</taxon>
        <taxon>Alphaproteobacteria</taxon>
        <taxon>Sphingomonadales</taxon>
        <taxon>Sphingomonadaceae</taxon>
        <taxon>Novosphingobium</taxon>
    </lineage>
</organism>
<name>A0ABQ6P2L1_9SPHN</name>
<feature type="compositionally biased region" description="Low complexity" evidence="1">
    <location>
        <begin position="120"/>
        <end position="131"/>
    </location>
</feature>
<accession>A0ABQ6P2L1</accession>
<feature type="region of interest" description="Disordered" evidence="1">
    <location>
        <begin position="106"/>
        <end position="131"/>
    </location>
</feature>
<gene>
    <name evidence="2" type="ORF">NUTIK01_02620</name>
</gene>
<feature type="region of interest" description="Disordered" evidence="1">
    <location>
        <begin position="38"/>
        <end position="63"/>
    </location>
</feature>
<dbReference type="RefSeq" id="WP_317973339.1">
    <property type="nucleotide sequence ID" value="NZ_BTFW01000001.1"/>
</dbReference>